<dbReference type="Proteomes" id="UP000006377">
    <property type="component" value="Chromosome"/>
</dbReference>
<dbReference type="AlphaFoldDB" id="A7HQN0"/>
<feature type="chain" id="PRO_5002707397" evidence="1">
    <location>
        <begin position="26"/>
        <end position="675"/>
    </location>
</feature>
<reference evidence="3 4" key="1">
    <citation type="journal article" date="2011" name="Stand. Genomic Sci.">
        <title>Complete genome sequence of Parvibaculum lavamentivorans type strain (DS-1(T)).</title>
        <authorList>
            <person name="Schleheck D."/>
            <person name="Weiss M."/>
            <person name="Pitluck S."/>
            <person name="Bruce D."/>
            <person name="Land M.L."/>
            <person name="Han S."/>
            <person name="Saunders E."/>
            <person name="Tapia R."/>
            <person name="Detter C."/>
            <person name="Brettin T."/>
            <person name="Han J."/>
            <person name="Woyke T."/>
            <person name="Goodwin L."/>
            <person name="Pennacchio L."/>
            <person name="Nolan M."/>
            <person name="Cook A.M."/>
            <person name="Kjelleberg S."/>
            <person name="Thomas T."/>
        </authorList>
    </citation>
    <scope>NUCLEOTIDE SEQUENCE [LARGE SCALE GENOMIC DNA]</scope>
    <source>
        <strain evidence="4">DS-1 / DSM 13023 / NCIMB 13966</strain>
    </source>
</reference>
<dbReference type="SUPFAM" id="SSF51126">
    <property type="entry name" value="Pectin lyase-like"/>
    <property type="match status" value="1"/>
</dbReference>
<dbReference type="EMBL" id="CP000774">
    <property type="protein sequence ID" value="ABS62213.1"/>
    <property type="molecule type" value="Genomic_DNA"/>
</dbReference>
<dbReference type="InterPro" id="IPR006626">
    <property type="entry name" value="PbH1"/>
</dbReference>
<evidence type="ECO:0000313" key="3">
    <source>
        <dbReference type="EMBL" id="ABS62213.1"/>
    </source>
</evidence>
<dbReference type="InterPro" id="IPR012334">
    <property type="entry name" value="Pectin_lyas_fold"/>
</dbReference>
<evidence type="ECO:0000256" key="1">
    <source>
        <dbReference type="SAM" id="SignalP"/>
    </source>
</evidence>
<dbReference type="KEGG" id="pla:Plav_0590"/>
<gene>
    <name evidence="3" type="ordered locus">Plav_0590</name>
</gene>
<dbReference type="OrthoDB" id="8320584at2"/>
<dbReference type="eggNOG" id="COG3210">
    <property type="taxonomic scope" value="Bacteria"/>
</dbReference>
<feature type="signal peptide" evidence="1">
    <location>
        <begin position="1"/>
        <end position="25"/>
    </location>
</feature>
<sequence>MSRLSRLLFALPFSVSLAAAAPAFAESAAKWGPWIEAGGFLSTERDRGEATAFMPLFQSGESLLFADVKGKLFSEGVTEGNFALGYRRMTAWDVNLGLWGGYDIRESVSGNTFDQAAFGIEALAADYDFRLNGFVPLADGKAAPGMARVELSGSQILLTGGRELVLGGFEGEVGWRLPLEALGADRERHEFRLYAGGYRFDDSDLAKPVQGPRLRAEWRILDAVPGLAGSRLSFESSFQHDSYRHDQWEAGFRLRIPLYGGDAAKTLSPVERRMAEPIIRDTDIVTAPSRAEKVADALTGTVFENVVRVDSTQDLYAATHAAGANSLVLLDGSAGAVAASGIVLDGDRTLAGGGSQLALRGVASGIAVTYTVPGAAPTLLGGGCGCDDMLLLHGSNTHVTGIAFDGNSGMANSGIVVGNNKGNIHLTNLSLSDLSGGGIDLGMGNGIVMDNVHMSRIGFAGVMANDRNTIVMRNSTMDDVMLAGLYLDTDNFLHMQNVEISNVSMTGALLLNSGNEAVIENAVFSGTGDAALLAVDGNIVRASGLTIRDTGGHGIDLYDNNTFILEDSLVENTFGSSLSAMANNDITVTGATFRDAGWDAIYLLEDNRLALSDTLIGGTIGGDLLLVNDFGNVLSGSGNENAATAGGTLCTAPPGGVSGSIAFSDGSVIEDATCH</sequence>
<dbReference type="RefSeq" id="WP_011995504.1">
    <property type="nucleotide sequence ID" value="NC_009719.1"/>
</dbReference>
<organism evidence="3 4">
    <name type="scientific">Parvibaculum lavamentivorans (strain DS-1 / DSM 13023 / NCIMB 13966)</name>
    <dbReference type="NCBI Taxonomy" id="402881"/>
    <lineage>
        <taxon>Bacteria</taxon>
        <taxon>Pseudomonadati</taxon>
        <taxon>Pseudomonadota</taxon>
        <taxon>Alphaproteobacteria</taxon>
        <taxon>Hyphomicrobiales</taxon>
        <taxon>Parvibaculaceae</taxon>
        <taxon>Parvibaculum</taxon>
    </lineage>
</organism>
<evidence type="ECO:0000259" key="2">
    <source>
        <dbReference type="Pfam" id="PF13229"/>
    </source>
</evidence>
<dbReference type="Gene3D" id="2.40.160.160">
    <property type="entry name" value="Inverse autotransporter, beta-domain"/>
    <property type="match status" value="1"/>
</dbReference>
<dbReference type="InterPro" id="IPR011050">
    <property type="entry name" value="Pectin_lyase_fold/virulence"/>
</dbReference>
<accession>A7HQN0</accession>
<name>A7HQN0_PARL1</name>
<dbReference type="Gene3D" id="2.160.20.10">
    <property type="entry name" value="Single-stranded right-handed beta-helix, Pectin lyase-like"/>
    <property type="match status" value="2"/>
</dbReference>
<dbReference type="HOGENOM" id="CLU_432627_0_0_5"/>
<evidence type="ECO:0000313" key="4">
    <source>
        <dbReference type="Proteomes" id="UP000006377"/>
    </source>
</evidence>
<proteinExistence type="predicted"/>
<keyword evidence="1" id="KW-0732">Signal</keyword>
<dbReference type="STRING" id="402881.Plav_0590"/>
<dbReference type="SMART" id="SM00710">
    <property type="entry name" value="PbH1"/>
    <property type="match status" value="7"/>
</dbReference>
<feature type="domain" description="Right handed beta helix" evidence="2">
    <location>
        <begin position="394"/>
        <end position="538"/>
    </location>
</feature>
<protein>
    <submittedName>
        <fullName evidence="3">Parallel beta-helix repeat</fullName>
    </submittedName>
</protein>
<dbReference type="InterPro" id="IPR038177">
    <property type="entry name" value="IAT_beta_sf"/>
</dbReference>
<keyword evidence="4" id="KW-1185">Reference proteome</keyword>
<dbReference type="InterPro" id="IPR039448">
    <property type="entry name" value="Beta_helix"/>
</dbReference>
<dbReference type="Pfam" id="PF13229">
    <property type="entry name" value="Beta_helix"/>
    <property type="match status" value="1"/>
</dbReference>